<organism evidence="3 4">
    <name type="scientific">Lachnotalea glycerini</name>
    <dbReference type="NCBI Taxonomy" id="1763509"/>
    <lineage>
        <taxon>Bacteria</taxon>
        <taxon>Bacillati</taxon>
        <taxon>Bacillota</taxon>
        <taxon>Clostridia</taxon>
        <taxon>Lachnospirales</taxon>
        <taxon>Lachnospiraceae</taxon>
        <taxon>Lachnotalea</taxon>
    </lineage>
</organism>
<dbReference type="Pfam" id="PF04397">
    <property type="entry name" value="LytTR"/>
    <property type="match status" value="1"/>
</dbReference>
<dbReference type="Proteomes" id="UP000216411">
    <property type="component" value="Unassembled WGS sequence"/>
</dbReference>
<dbReference type="Proteomes" id="UP000247523">
    <property type="component" value="Unassembled WGS sequence"/>
</dbReference>
<evidence type="ECO:0000313" key="2">
    <source>
        <dbReference type="EMBL" id="PXV90304.1"/>
    </source>
</evidence>
<reference evidence="3" key="3">
    <citation type="submission" date="2018-07" db="EMBL/GenBank/DDBJ databases">
        <authorList>
            <person name="Quirk P.G."/>
            <person name="Krulwich T.A."/>
        </authorList>
    </citation>
    <scope>NUCLEOTIDE SEQUENCE</scope>
    <source>
        <strain evidence="3">CCRI-19302</strain>
    </source>
</reference>
<dbReference type="Gene3D" id="2.40.50.1020">
    <property type="entry name" value="LytTr DNA-binding domain"/>
    <property type="match status" value="1"/>
</dbReference>
<dbReference type="AlphaFoldDB" id="A0A255IDC1"/>
<dbReference type="EMBL" id="NOKA02000077">
    <property type="protein sequence ID" value="RDY28838.1"/>
    <property type="molecule type" value="Genomic_DNA"/>
</dbReference>
<dbReference type="InterPro" id="IPR046947">
    <property type="entry name" value="LytR-like"/>
</dbReference>
<dbReference type="PROSITE" id="PS50930">
    <property type="entry name" value="HTH_LYTTR"/>
    <property type="match status" value="1"/>
</dbReference>
<dbReference type="OrthoDB" id="9808614at2"/>
<reference evidence="3 4" key="1">
    <citation type="journal article" date="2017" name="Genome Announc.">
        <title>Draft Genome Sequence of a Sporulating and Motile Strain of Lachnotalea glycerini Isolated from Water in Quebec City, Canada.</title>
        <authorList>
            <person name="Maheux A.F."/>
            <person name="Boudreau D.K."/>
            <person name="Berube E."/>
            <person name="Boissinot M."/>
            <person name="Raymond F."/>
            <person name="Brodeur S."/>
            <person name="Corbeil J."/>
            <person name="Isabel S."/>
            <person name="Omar R.F."/>
            <person name="Bergeron M.G."/>
        </authorList>
    </citation>
    <scope>NUCLEOTIDE SEQUENCE [LARGE SCALE GENOMIC DNA]</scope>
    <source>
        <strain evidence="3 4">CCRI-19302</strain>
    </source>
</reference>
<dbReference type="GO" id="GO:0000156">
    <property type="term" value="F:phosphorelay response regulator activity"/>
    <property type="evidence" value="ECO:0007669"/>
    <property type="project" value="InterPro"/>
</dbReference>
<gene>
    <name evidence="2" type="ORF">C8E03_105214</name>
    <name evidence="3" type="ORF">CG710_019145</name>
</gene>
<dbReference type="EMBL" id="QICS01000005">
    <property type="protein sequence ID" value="PXV90304.1"/>
    <property type="molecule type" value="Genomic_DNA"/>
</dbReference>
<sequence>MKIRIEVDENLIEEEVVIRCSRLNTDIQKIQQAVSDITSKAQRFVFYKGDTEYYLLLEEILFFETEANGICVHTLDNVYQTKYKLYELEELLPGFFMRVSKSAILNVNQIYSISRNLTASSIVQFQNTHKQVYVSRYYYKLLKQKLEEKRMSV</sequence>
<proteinExistence type="predicted"/>
<feature type="domain" description="HTH LytTR-type" evidence="1">
    <location>
        <begin position="44"/>
        <end position="148"/>
    </location>
</feature>
<reference evidence="2 5" key="2">
    <citation type="submission" date="2018-05" db="EMBL/GenBank/DDBJ databases">
        <title>Genomic Encyclopedia of Type Strains, Phase IV (KMG-IV): sequencing the most valuable type-strain genomes for metagenomic binning, comparative biology and taxonomic classification.</title>
        <authorList>
            <person name="Goeker M."/>
        </authorList>
    </citation>
    <scope>NUCLEOTIDE SEQUENCE [LARGE SCALE GENOMIC DNA]</scope>
    <source>
        <strain evidence="2 5">DSM 28816</strain>
    </source>
</reference>
<dbReference type="SMART" id="SM00850">
    <property type="entry name" value="LytTR"/>
    <property type="match status" value="1"/>
</dbReference>
<dbReference type="PANTHER" id="PTHR37299:SF4">
    <property type="entry name" value="TRANSCRIPTIONAL REGULATOR"/>
    <property type="match status" value="1"/>
</dbReference>
<keyword evidence="4" id="KW-1185">Reference proteome</keyword>
<dbReference type="InterPro" id="IPR007492">
    <property type="entry name" value="LytTR_DNA-bd_dom"/>
</dbReference>
<dbReference type="GO" id="GO:0003677">
    <property type="term" value="F:DNA binding"/>
    <property type="evidence" value="ECO:0007669"/>
    <property type="project" value="InterPro"/>
</dbReference>
<accession>A0A255IDC1</accession>
<dbReference type="PANTHER" id="PTHR37299">
    <property type="entry name" value="TRANSCRIPTIONAL REGULATOR-RELATED"/>
    <property type="match status" value="1"/>
</dbReference>
<protein>
    <submittedName>
        <fullName evidence="3">LytTR family transcriptional regulator</fullName>
    </submittedName>
</protein>
<dbReference type="RefSeq" id="WP_094377834.1">
    <property type="nucleotide sequence ID" value="NZ_NOKA02000077.1"/>
</dbReference>
<comment type="caution">
    <text evidence="3">The sequence shown here is derived from an EMBL/GenBank/DDBJ whole genome shotgun (WGS) entry which is preliminary data.</text>
</comment>
<evidence type="ECO:0000313" key="4">
    <source>
        <dbReference type="Proteomes" id="UP000216411"/>
    </source>
</evidence>
<evidence type="ECO:0000313" key="5">
    <source>
        <dbReference type="Proteomes" id="UP000247523"/>
    </source>
</evidence>
<evidence type="ECO:0000259" key="1">
    <source>
        <dbReference type="PROSITE" id="PS50930"/>
    </source>
</evidence>
<evidence type="ECO:0000313" key="3">
    <source>
        <dbReference type="EMBL" id="RDY28838.1"/>
    </source>
</evidence>
<name>A0A255IDC1_9FIRM</name>